<protein>
    <submittedName>
        <fullName evidence="5">TetR/AcrR family transcriptional regulator</fullName>
    </submittedName>
</protein>
<gene>
    <name evidence="5" type="ORF">RVF87_02625</name>
</gene>
<evidence type="ECO:0000313" key="5">
    <source>
        <dbReference type="EMBL" id="WYY07999.1"/>
    </source>
</evidence>
<dbReference type="SUPFAM" id="SSF48498">
    <property type="entry name" value="Tetracyclin repressor-like, C-terminal domain"/>
    <property type="match status" value="1"/>
</dbReference>
<keyword evidence="1 2" id="KW-0238">DNA-binding</keyword>
<proteinExistence type="predicted"/>
<accession>A0ABZ2U2S2</accession>
<dbReference type="PROSITE" id="PS50977">
    <property type="entry name" value="HTH_TETR_2"/>
    <property type="match status" value="1"/>
</dbReference>
<dbReference type="Proteomes" id="UP001479933">
    <property type="component" value="Chromosome"/>
</dbReference>
<evidence type="ECO:0000256" key="2">
    <source>
        <dbReference type="PROSITE-ProRule" id="PRU00335"/>
    </source>
</evidence>
<evidence type="ECO:0000256" key="3">
    <source>
        <dbReference type="SAM" id="MobiDB-lite"/>
    </source>
</evidence>
<evidence type="ECO:0000256" key="1">
    <source>
        <dbReference type="ARBA" id="ARBA00023125"/>
    </source>
</evidence>
<dbReference type="InterPro" id="IPR036271">
    <property type="entry name" value="Tet_transcr_reg_TetR-rel_C_sf"/>
</dbReference>
<dbReference type="InterPro" id="IPR001647">
    <property type="entry name" value="HTH_TetR"/>
</dbReference>
<dbReference type="PRINTS" id="PR00455">
    <property type="entry name" value="HTHTETR"/>
</dbReference>
<reference evidence="5 6" key="1">
    <citation type="journal article" date="2023" name="Virus Evol.">
        <title>Computational host range prediction-The good, the bad, and the ugly.</title>
        <authorList>
            <person name="Howell A.A."/>
            <person name="Versoza C.J."/>
            <person name="Pfeifer S.P."/>
        </authorList>
    </citation>
    <scope>NUCLEOTIDE SEQUENCE [LARGE SCALE GENOMIC DNA]</scope>
    <source>
        <strain evidence="5 6">1610/1b</strain>
    </source>
</reference>
<keyword evidence="6" id="KW-1185">Reference proteome</keyword>
<dbReference type="Gene3D" id="1.10.357.10">
    <property type="entry name" value="Tetracycline Repressor, domain 2"/>
    <property type="match status" value="1"/>
</dbReference>
<dbReference type="Pfam" id="PF00440">
    <property type="entry name" value="TetR_N"/>
    <property type="match status" value="1"/>
</dbReference>
<dbReference type="EMBL" id="CP136137">
    <property type="protein sequence ID" value="WYY07999.1"/>
    <property type="molecule type" value="Genomic_DNA"/>
</dbReference>
<dbReference type="RefSeq" id="WP_084247441.1">
    <property type="nucleotide sequence ID" value="NZ_CP136137.1"/>
</dbReference>
<dbReference type="InterPro" id="IPR050109">
    <property type="entry name" value="HTH-type_TetR-like_transc_reg"/>
</dbReference>
<feature type="domain" description="HTH tetR-type" evidence="4">
    <location>
        <begin position="41"/>
        <end position="101"/>
    </location>
</feature>
<evidence type="ECO:0000259" key="4">
    <source>
        <dbReference type="PROSITE" id="PS50977"/>
    </source>
</evidence>
<dbReference type="InterPro" id="IPR009057">
    <property type="entry name" value="Homeodomain-like_sf"/>
</dbReference>
<organism evidence="5 6">
    <name type="scientific">Gordonia hydrophobica</name>
    <dbReference type="NCBI Taxonomy" id="40516"/>
    <lineage>
        <taxon>Bacteria</taxon>
        <taxon>Bacillati</taxon>
        <taxon>Actinomycetota</taxon>
        <taxon>Actinomycetes</taxon>
        <taxon>Mycobacteriales</taxon>
        <taxon>Gordoniaceae</taxon>
        <taxon>Gordonia</taxon>
    </lineage>
</organism>
<dbReference type="SUPFAM" id="SSF46689">
    <property type="entry name" value="Homeodomain-like"/>
    <property type="match status" value="1"/>
</dbReference>
<sequence length="238" mass="26326">MDRSYTRCKIAVRINDRKGGAAMAPPQNTSKRPYAPRMTPEERREQLLDTVLRVIVERGVHKVSIESVAEAAGVTRPVVYKHFDDSAALLRASLAREEARAIAQCYEAGEHAKNEVSSGSQPDFGLALFANLLRMFTASPELWSAILQLVDSATPQFRKTIDRGREQAADMVAQLLTAYTNTGDENVDADRDLHARLIVALIIESGRLILARPEEFTIERLVAGMRFATACSAARTRT</sequence>
<feature type="DNA-binding region" description="H-T-H motif" evidence="2">
    <location>
        <begin position="64"/>
        <end position="83"/>
    </location>
</feature>
<dbReference type="PANTHER" id="PTHR30055:SF223">
    <property type="entry name" value="HTH-TYPE TRANSCRIPTIONAL REGULATOR UIDR"/>
    <property type="match status" value="1"/>
</dbReference>
<evidence type="ECO:0000313" key="6">
    <source>
        <dbReference type="Proteomes" id="UP001479933"/>
    </source>
</evidence>
<dbReference type="PANTHER" id="PTHR30055">
    <property type="entry name" value="HTH-TYPE TRANSCRIPTIONAL REGULATOR RUTR"/>
    <property type="match status" value="1"/>
</dbReference>
<name>A0ABZ2U2S2_9ACTN</name>
<feature type="region of interest" description="Disordered" evidence="3">
    <location>
        <begin position="18"/>
        <end position="40"/>
    </location>
</feature>